<dbReference type="InterPro" id="IPR003661">
    <property type="entry name" value="HisK_dim/P_dom"/>
</dbReference>
<comment type="caution">
    <text evidence="14">The sequence shown here is derived from an EMBL/GenBank/DDBJ whole genome shotgun (WGS) entry which is preliminary data.</text>
</comment>
<organism evidence="14 15">
    <name type="scientific">Meridianimarinicoccus marinus</name>
    <dbReference type="NCBI Taxonomy" id="3231483"/>
    <lineage>
        <taxon>Bacteria</taxon>
        <taxon>Pseudomonadati</taxon>
        <taxon>Pseudomonadota</taxon>
        <taxon>Alphaproteobacteria</taxon>
        <taxon>Rhodobacterales</taxon>
        <taxon>Paracoccaceae</taxon>
        <taxon>Meridianimarinicoccus</taxon>
    </lineage>
</organism>
<dbReference type="PROSITE" id="PS50885">
    <property type="entry name" value="HAMP"/>
    <property type="match status" value="1"/>
</dbReference>
<dbReference type="SMART" id="SM00387">
    <property type="entry name" value="HATPase_c"/>
    <property type="match status" value="1"/>
</dbReference>
<feature type="transmembrane region" description="Helical" evidence="11">
    <location>
        <begin position="160"/>
        <end position="183"/>
    </location>
</feature>
<keyword evidence="6 11" id="KW-0812">Transmembrane</keyword>
<evidence type="ECO:0000256" key="6">
    <source>
        <dbReference type="ARBA" id="ARBA00022692"/>
    </source>
</evidence>
<keyword evidence="10 11" id="KW-0472">Membrane</keyword>
<dbReference type="InterPro" id="IPR036097">
    <property type="entry name" value="HisK_dim/P_sf"/>
</dbReference>
<name>A0ABV3L7B9_9RHOB</name>
<keyword evidence="9" id="KW-0902">Two-component regulatory system</keyword>
<dbReference type="InterPro" id="IPR005467">
    <property type="entry name" value="His_kinase_dom"/>
</dbReference>
<feature type="transmembrane region" description="Helical" evidence="11">
    <location>
        <begin position="12"/>
        <end position="31"/>
    </location>
</feature>
<dbReference type="InterPro" id="IPR004358">
    <property type="entry name" value="Sig_transdc_His_kin-like_C"/>
</dbReference>
<gene>
    <name evidence="14" type="ORF">AB0T83_11870</name>
</gene>
<dbReference type="SMART" id="SM00388">
    <property type="entry name" value="HisKA"/>
    <property type="match status" value="1"/>
</dbReference>
<dbReference type="InterPro" id="IPR003594">
    <property type="entry name" value="HATPase_dom"/>
</dbReference>
<proteinExistence type="predicted"/>
<dbReference type="CDD" id="cd00075">
    <property type="entry name" value="HATPase"/>
    <property type="match status" value="1"/>
</dbReference>
<evidence type="ECO:0000259" key="13">
    <source>
        <dbReference type="PROSITE" id="PS50885"/>
    </source>
</evidence>
<comment type="subcellular location">
    <subcellularLocation>
        <location evidence="2">Membrane</location>
    </subcellularLocation>
</comment>
<evidence type="ECO:0000256" key="4">
    <source>
        <dbReference type="ARBA" id="ARBA00022553"/>
    </source>
</evidence>
<evidence type="ECO:0000256" key="2">
    <source>
        <dbReference type="ARBA" id="ARBA00004370"/>
    </source>
</evidence>
<comment type="catalytic activity">
    <reaction evidence="1">
        <text>ATP + protein L-histidine = ADP + protein N-phospho-L-histidine.</text>
        <dbReference type="EC" id="2.7.13.3"/>
    </reaction>
</comment>
<dbReference type="InterPro" id="IPR050428">
    <property type="entry name" value="TCS_sensor_his_kinase"/>
</dbReference>
<dbReference type="EMBL" id="JBFBVU010000013">
    <property type="protein sequence ID" value="MEV8467476.1"/>
    <property type="molecule type" value="Genomic_DNA"/>
</dbReference>
<dbReference type="SUPFAM" id="SSF55874">
    <property type="entry name" value="ATPase domain of HSP90 chaperone/DNA topoisomerase II/histidine kinase"/>
    <property type="match status" value="1"/>
</dbReference>
<dbReference type="PROSITE" id="PS50109">
    <property type="entry name" value="HIS_KIN"/>
    <property type="match status" value="1"/>
</dbReference>
<evidence type="ECO:0000313" key="15">
    <source>
        <dbReference type="Proteomes" id="UP001553161"/>
    </source>
</evidence>
<evidence type="ECO:0000256" key="9">
    <source>
        <dbReference type="ARBA" id="ARBA00023012"/>
    </source>
</evidence>
<evidence type="ECO:0000256" key="7">
    <source>
        <dbReference type="ARBA" id="ARBA00022777"/>
    </source>
</evidence>
<dbReference type="InterPro" id="IPR013727">
    <property type="entry name" value="2CSK_N"/>
</dbReference>
<dbReference type="Gene3D" id="1.10.287.130">
    <property type="match status" value="1"/>
</dbReference>
<keyword evidence="7 14" id="KW-0418">Kinase</keyword>
<dbReference type="PRINTS" id="PR00344">
    <property type="entry name" value="BCTRLSENSOR"/>
</dbReference>
<keyword evidence="8 11" id="KW-1133">Transmembrane helix</keyword>
<dbReference type="Pfam" id="PF08521">
    <property type="entry name" value="2CSK_N"/>
    <property type="match status" value="1"/>
</dbReference>
<evidence type="ECO:0000259" key="12">
    <source>
        <dbReference type="PROSITE" id="PS50109"/>
    </source>
</evidence>
<evidence type="ECO:0000256" key="3">
    <source>
        <dbReference type="ARBA" id="ARBA00012438"/>
    </source>
</evidence>
<evidence type="ECO:0000313" key="14">
    <source>
        <dbReference type="EMBL" id="MEV8467476.1"/>
    </source>
</evidence>
<evidence type="ECO:0000256" key="8">
    <source>
        <dbReference type="ARBA" id="ARBA00022989"/>
    </source>
</evidence>
<evidence type="ECO:0000256" key="10">
    <source>
        <dbReference type="ARBA" id="ARBA00023136"/>
    </source>
</evidence>
<keyword evidence="5 14" id="KW-0808">Transferase</keyword>
<dbReference type="PANTHER" id="PTHR45436:SF1">
    <property type="entry name" value="SENSOR PROTEIN QSEC"/>
    <property type="match status" value="1"/>
</dbReference>
<dbReference type="Gene3D" id="3.30.565.10">
    <property type="entry name" value="Histidine kinase-like ATPase, C-terminal domain"/>
    <property type="match status" value="1"/>
</dbReference>
<dbReference type="Proteomes" id="UP001553161">
    <property type="component" value="Unassembled WGS sequence"/>
</dbReference>
<protein>
    <recommendedName>
        <fullName evidence="3">histidine kinase</fullName>
        <ecNumber evidence="3">2.7.13.3</ecNumber>
    </recommendedName>
</protein>
<keyword evidence="15" id="KW-1185">Reference proteome</keyword>
<evidence type="ECO:0000256" key="11">
    <source>
        <dbReference type="SAM" id="Phobius"/>
    </source>
</evidence>
<evidence type="ECO:0000256" key="1">
    <source>
        <dbReference type="ARBA" id="ARBA00000085"/>
    </source>
</evidence>
<keyword evidence="4" id="KW-0597">Phosphoprotein</keyword>
<dbReference type="Pfam" id="PF00512">
    <property type="entry name" value="HisKA"/>
    <property type="match status" value="1"/>
</dbReference>
<evidence type="ECO:0000256" key="5">
    <source>
        <dbReference type="ARBA" id="ARBA00022679"/>
    </source>
</evidence>
<dbReference type="PANTHER" id="PTHR45436">
    <property type="entry name" value="SENSOR HISTIDINE KINASE YKOH"/>
    <property type="match status" value="1"/>
</dbReference>
<dbReference type="InterPro" id="IPR036890">
    <property type="entry name" value="HATPase_C_sf"/>
</dbReference>
<dbReference type="InterPro" id="IPR003660">
    <property type="entry name" value="HAMP_dom"/>
</dbReference>
<reference evidence="14 15" key="1">
    <citation type="submission" date="2024-07" db="EMBL/GenBank/DDBJ databases">
        <authorList>
            <person name="Kang M."/>
        </authorList>
    </citation>
    <scope>NUCLEOTIDE SEQUENCE [LARGE SCALE GENOMIC DNA]</scope>
    <source>
        <strain evidence="14 15">DFM31</strain>
    </source>
</reference>
<accession>A0ABV3L7B9</accession>
<sequence>MRGTFSLRQRLFALILTPLVLMAVLLVYWRYTVAHDTASELFDRTLLSTGLAISRDVAISEGDALLPSTRDLITDASGGEVFYHATGPDGIYVAGYAYPPTRGIMDADNYRPVFFEATYRGEPVRVLRLTERQTIGNLEGDATVTVWQRIADRNAFAYQLALRATALIVALLATLALVVWFGVRLGLRPLLDLEDAIAARSPNDLSTIKRAVPDETRGIVETLNRLFQKVEANILDHQVFISNAAHQLRNPTAAVQSMAKAARDAMNDDERRQRLDELVLAAHSAARVTEQLLSLDRLQHGDAEDSLEVFDFGALVERTCADLAPAILGMGIEFELKPAGTSLPVCADRFFVSEALKNLIDNAQKHGGAGLSRITVQTGREGALAIVKVEDDGRGLSPDAAKTVFGRFSQIEPSDGSGLGLAIALSVAVRHGGTLRINPSETGASLTLALPISNAEASEWLPFRT</sequence>
<dbReference type="GO" id="GO:0004673">
    <property type="term" value="F:protein histidine kinase activity"/>
    <property type="evidence" value="ECO:0007669"/>
    <property type="project" value="UniProtKB-EC"/>
</dbReference>
<dbReference type="EC" id="2.7.13.3" evidence="3"/>
<dbReference type="CDD" id="cd00082">
    <property type="entry name" value="HisKA"/>
    <property type="match status" value="1"/>
</dbReference>
<feature type="domain" description="Histidine kinase" evidence="12">
    <location>
        <begin position="243"/>
        <end position="454"/>
    </location>
</feature>
<dbReference type="SUPFAM" id="SSF47384">
    <property type="entry name" value="Homodimeric domain of signal transducing histidine kinase"/>
    <property type="match status" value="1"/>
</dbReference>
<dbReference type="Pfam" id="PF02518">
    <property type="entry name" value="HATPase_c"/>
    <property type="match status" value="1"/>
</dbReference>
<feature type="domain" description="HAMP" evidence="13">
    <location>
        <begin position="184"/>
        <end position="235"/>
    </location>
</feature>